<evidence type="ECO:0000313" key="9">
    <source>
        <dbReference type="EMBL" id="BED42930.1"/>
    </source>
</evidence>
<feature type="signal peptide" evidence="8">
    <location>
        <begin position="1"/>
        <end position="16"/>
    </location>
</feature>
<evidence type="ECO:0000256" key="6">
    <source>
        <dbReference type="PIRSR" id="PIRSR602403-1"/>
    </source>
</evidence>
<dbReference type="CDD" id="cd11041">
    <property type="entry name" value="CYP503A1-like"/>
    <property type="match status" value="1"/>
</dbReference>
<dbReference type="EMBL" id="LC761685">
    <property type="protein sequence ID" value="BED42930.1"/>
    <property type="molecule type" value="mRNA"/>
</dbReference>
<dbReference type="GO" id="GO:0004497">
    <property type="term" value="F:monooxygenase activity"/>
    <property type="evidence" value="ECO:0007669"/>
    <property type="project" value="UniProtKB-KW"/>
</dbReference>
<keyword evidence="8" id="KW-0732">Signal</keyword>
<dbReference type="InterPro" id="IPR036396">
    <property type="entry name" value="Cyt_P450_sf"/>
</dbReference>
<dbReference type="SUPFAM" id="SSF48264">
    <property type="entry name" value="Cytochrome P450"/>
    <property type="match status" value="1"/>
</dbReference>
<keyword evidence="9" id="KW-0503">Monooxygenase</keyword>
<organism evidence="9">
    <name type="scientific">Trametes versicolor</name>
    <name type="common">White-rot fungus</name>
    <name type="synonym">Coriolus versicolor</name>
    <dbReference type="NCBI Taxonomy" id="5325"/>
    <lineage>
        <taxon>Eukaryota</taxon>
        <taxon>Fungi</taxon>
        <taxon>Dikarya</taxon>
        <taxon>Basidiomycota</taxon>
        <taxon>Agaricomycotina</taxon>
        <taxon>Agaricomycetes</taxon>
        <taxon>Polyporales</taxon>
        <taxon>Polyporaceae</taxon>
        <taxon>Trametes</taxon>
    </lineage>
</organism>
<keyword evidence="5 6" id="KW-0408">Iron</keyword>
<keyword evidence="7" id="KW-0472">Membrane</keyword>
<dbReference type="PANTHER" id="PTHR46206">
    <property type="entry name" value="CYTOCHROME P450"/>
    <property type="match status" value="1"/>
</dbReference>
<evidence type="ECO:0000256" key="5">
    <source>
        <dbReference type="ARBA" id="ARBA00023004"/>
    </source>
</evidence>
<evidence type="ECO:0000256" key="2">
    <source>
        <dbReference type="ARBA" id="ARBA00010617"/>
    </source>
</evidence>
<dbReference type="AlphaFoldDB" id="A0AA86J4A7"/>
<comment type="cofactor">
    <cofactor evidence="1 6">
        <name>heme</name>
        <dbReference type="ChEBI" id="CHEBI:30413"/>
    </cofactor>
</comment>
<dbReference type="InterPro" id="IPR001128">
    <property type="entry name" value="Cyt_P450"/>
</dbReference>
<dbReference type="Pfam" id="PF00067">
    <property type="entry name" value="p450"/>
    <property type="match status" value="1"/>
</dbReference>
<dbReference type="GO" id="GO:0016705">
    <property type="term" value="F:oxidoreductase activity, acting on paired donors, with incorporation or reduction of molecular oxygen"/>
    <property type="evidence" value="ECO:0007669"/>
    <property type="project" value="InterPro"/>
</dbReference>
<evidence type="ECO:0000256" key="7">
    <source>
        <dbReference type="SAM" id="Phobius"/>
    </source>
</evidence>
<feature type="chain" id="PRO_5041701133" evidence="8">
    <location>
        <begin position="17"/>
        <end position="488"/>
    </location>
</feature>
<reference evidence="9" key="1">
    <citation type="submission" date="2023-03" db="EMBL/GenBank/DDBJ databases">
        <title>cytochrome P450 monooxygenase from Trametes versicolor.</title>
        <authorList>
            <person name="Ichinose H."/>
        </authorList>
    </citation>
    <scope>NUCLEOTIDE SEQUENCE</scope>
    <source>
        <strain evidence="9">NBRC 30340</strain>
    </source>
</reference>
<proteinExistence type="evidence at transcript level"/>
<dbReference type="GO" id="GO:0020037">
    <property type="term" value="F:heme binding"/>
    <property type="evidence" value="ECO:0007669"/>
    <property type="project" value="InterPro"/>
</dbReference>
<name>A0AA86J4A7_TRAVE</name>
<dbReference type="GO" id="GO:0005506">
    <property type="term" value="F:iron ion binding"/>
    <property type="evidence" value="ECO:0007669"/>
    <property type="project" value="InterPro"/>
</dbReference>
<sequence length="488" mass="54607">MYAVVWVLLVALLVAGWNSYRKSAVLSAIPVVGHSAPLLSVLTALQFVRNSQRLIDQGYRKYRGGLYRIRLLAHWIVVATDARAVEDIRRAPPSVLSFAAAQDVFLQTIHTAGPEVVHDRSHVTWIRSELTRCNAGRFEAMREEMAVALDERVPLSGEWKAYAVEEVVAQVVCQMSNRLFVGEPLCRNPEYLELAMSFANEFIRDVIIVKSCPEWLKPAVSRLLGNARKCAKRVATHLRPVLQQRDAARRDSGKAGASMPDDALQWCLDNATGVARQPENLALRMLWINFGALHSPTVTLVFALYHLATSPEYMRILREEVDGVFAQEGWSKAALGKMRKLDSFLKEVLRLNPPGIWSQQRLALQPFTFSNGQTIPAGTMLACPVLSLHRDEENYPDAAEFQPWRHCEGGEAHKNLFVTTKPDFMPFGHGADACPGRFFAAIQLKALLAHIVLTYDVRFGEGKGMPERRFVAGVLLPGKADLEFRQRA</sequence>
<comment type="similarity">
    <text evidence="2">Belongs to the cytochrome P450 family.</text>
</comment>
<keyword evidence="4" id="KW-0560">Oxidoreductase</keyword>
<keyword evidence="3 6" id="KW-0479">Metal-binding</keyword>
<feature type="binding site" description="axial binding residue" evidence="6">
    <location>
        <position position="434"/>
    </location>
    <ligand>
        <name>heme</name>
        <dbReference type="ChEBI" id="CHEBI:30413"/>
    </ligand>
    <ligandPart>
        <name>Fe</name>
        <dbReference type="ChEBI" id="CHEBI:18248"/>
    </ligandPart>
</feature>
<dbReference type="InterPro" id="IPR002403">
    <property type="entry name" value="Cyt_P450_E_grp-IV"/>
</dbReference>
<evidence type="ECO:0000256" key="8">
    <source>
        <dbReference type="SAM" id="SignalP"/>
    </source>
</evidence>
<protein>
    <submittedName>
        <fullName evidence="9">Cytochrome P450 monooxygenase</fullName>
    </submittedName>
</protein>
<keyword evidence="7" id="KW-1133">Transmembrane helix</keyword>
<dbReference type="PRINTS" id="PR00465">
    <property type="entry name" value="EP450IV"/>
</dbReference>
<keyword evidence="7" id="KW-0812">Transmembrane</keyword>
<accession>A0AA86J4A7</accession>
<gene>
    <name evidence="9" type="primary">CYP512CP1</name>
</gene>
<keyword evidence="6" id="KW-0349">Heme</keyword>
<dbReference type="Gene3D" id="1.10.630.10">
    <property type="entry name" value="Cytochrome P450"/>
    <property type="match status" value="1"/>
</dbReference>
<evidence type="ECO:0000256" key="4">
    <source>
        <dbReference type="ARBA" id="ARBA00023002"/>
    </source>
</evidence>
<feature type="transmembrane region" description="Helical" evidence="7">
    <location>
        <begin position="286"/>
        <end position="308"/>
    </location>
</feature>
<evidence type="ECO:0000256" key="3">
    <source>
        <dbReference type="ARBA" id="ARBA00022723"/>
    </source>
</evidence>
<evidence type="ECO:0000256" key="1">
    <source>
        <dbReference type="ARBA" id="ARBA00001971"/>
    </source>
</evidence>